<keyword evidence="3" id="KW-1185">Reference proteome</keyword>
<protein>
    <submittedName>
        <fullName evidence="2">Uncharacterized protein</fullName>
    </submittedName>
</protein>
<sequence>MGKGDPNKPRGKMSSTPSSCRPAARSTRRSTPTPQSISQSFPRNVPRDGRPCRILLHTVPRARVKREKRALAGRQAPRRRMNQKMRRKRMKMRKRKRKMRN</sequence>
<organism evidence="2 3">
    <name type="scientific">Rangifer tarandus platyrhynchus</name>
    <name type="common">Svalbard reindeer</name>
    <dbReference type="NCBI Taxonomy" id="3082113"/>
    <lineage>
        <taxon>Eukaryota</taxon>
        <taxon>Metazoa</taxon>
        <taxon>Chordata</taxon>
        <taxon>Craniata</taxon>
        <taxon>Vertebrata</taxon>
        <taxon>Euteleostomi</taxon>
        <taxon>Mammalia</taxon>
        <taxon>Eutheria</taxon>
        <taxon>Laurasiatheria</taxon>
        <taxon>Artiodactyla</taxon>
        <taxon>Ruminantia</taxon>
        <taxon>Pecora</taxon>
        <taxon>Cervidae</taxon>
        <taxon>Odocoileinae</taxon>
        <taxon>Rangifer</taxon>
    </lineage>
</organism>
<proteinExistence type="predicted"/>
<evidence type="ECO:0000313" key="3">
    <source>
        <dbReference type="Proteomes" id="UP001176941"/>
    </source>
</evidence>
<feature type="compositionally biased region" description="Polar residues" evidence="1">
    <location>
        <begin position="29"/>
        <end position="42"/>
    </location>
</feature>
<accession>A0ABN8YP07</accession>
<dbReference type="EMBL" id="OX459957">
    <property type="protein sequence ID" value="CAI9163209.1"/>
    <property type="molecule type" value="Genomic_DNA"/>
</dbReference>
<reference evidence="2" key="1">
    <citation type="submission" date="2023-04" db="EMBL/GenBank/DDBJ databases">
        <authorList>
            <consortium name="ELIXIR-Norway"/>
        </authorList>
    </citation>
    <scope>NUCLEOTIDE SEQUENCE [LARGE SCALE GENOMIC DNA]</scope>
</reference>
<feature type="region of interest" description="Disordered" evidence="1">
    <location>
        <begin position="1"/>
        <end position="101"/>
    </location>
</feature>
<evidence type="ECO:0000256" key="1">
    <source>
        <dbReference type="SAM" id="MobiDB-lite"/>
    </source>
</evidence>
<gene>
    <name evidence="2" type="ORF">MRATA1EN1_LOCUS12171</name>
</gene>
<feature type="compositionally biased region" description="Basic residues" evidence="1">
    <location>
        <begin position="76"/>
        <end position="101"/>
    </location>
</feature>
<name>A0ABN8YP07_RANTA</name>
<feature type="non-terminal residue" evidence="2">
    <location>
        <position position="1"/>
    </location>
</feature>
<feature type="non-terminal residue" evidence="2">
    <location>
        <position position="101"/>
    </location>
</feature>
<evidence type="ECO:0000313" key="2">
    <source>
        <dbReference type="EMBL" id="CAI9163209.1"/>
    </source>
</evidence>
<dbReference type="Proteomes" id="UP001176941">
    <property type="component" value="Chromosome 21"/>
</dbReference>